<evidence type="ECO:0000256" key="10">
    <source>
        <dbReference type="SAM" id="MobiDB-lite"/>
    </source>
</evidence>
<dbReference type="EMBL" id="BT081235">
    <property type="protein sequence ID" value="ACO15659.1"/>
    <property type="molecule type" value="mRNA"/>
</dbReference>
<keyword evidence="7" id="KW-0508">mRNA splicing</keyword>
<evidence type="ECO:0000256" key="8">
    <source>
        <dbReference type="ARBA" id="ARBA00023242"/>
    </source>
</evidence>
<dbReference type="PANTHER" id="PTHR31077">
    <property type="entry name" value="U4/U6.U5 SMALL NUCLEAR RIBONUCLEOPROTEIN 27 KDA PROTEIN"/>
    <property type="match status" value="1"/>
</dbReference>
<reference evidence="12" key="1">
    <citation type="submission" date="2009-03" db="EMBL/GenBank/DDBJ databases">
        <title>Caligus clemensi ESTs and full-length cDNAs.</title>
        <authorList>
            <person name="Yasuike M."/>
            <person name="von Schalburg K."/>
            <person name="Cooper G."/>
            <person name="Leong J."/>
            <person name="Jones S.R.M."/>
            <person name="Koop B.F."/>
        </authorList>
    </citation>
    <scope>NUCLEOTIDE SEQUENCE</scope>
    <source>
        <tissue evidence="12">Whole</tissue>
    </source>
</reference>
<evidence type="ECO:0000256" key="9">
    <source>
        <dbReference type="ARBA" id="ARBA00031864"/>
    </source>
</evidence>
<keyword evidence="6" id="KW-0507">mRNA processing</keyword>
<dbReference type="GO" id="GO:0071011">
    <property type="term" value="C:precatalytic spliceosome"/>
    <property type="evidence" value="ECO:0007669"/>
    <property type="project" value="TreeGrafter"/>
</dbReference>
<dbReference type="InterPro" id="IPR013957">
    <property type="entry name" value="SNRNP27"/>
</dbReference>
<comment type="subunit">
    <text evidence="4">Part of a tri-snRNP complex.</text>
</comment>
<sequence length="144" mass="17138">MTRSRSRSRERPRRRSRERHTRRRSRSREQRRHRREESPPSVSRGQDESAAWDREREKKRKEKAAQSLVLASQHPLPYSETEIAGKSTEELELMKTMGFSGFESTKNKKVKGNQVGGVHVVMKRKYRQYMNRKGGFNRPLDYVH</sequence>
<accession>C1C306</accession>
<dbReference type="GO" id="GO:0008380">
    <property type="term" value="P:RNA splicing"/>
    <property type="evidence" value="ECO:0007669"/>
    <property type="project" value="UniProtKB-KW"/>
</dbReference>
<organism evidence="12">
    <name type="scientific">Caligus clemensi</name>
    <name type="common">Sea louse</name>
    <dbReference type="NCBI Taxonomy" id="344056"/>
    <lineage>
        <taxon>Eukaryota</taxon>
        <taxon>Metazoa</taxon>
        <taxon>Ecdysozoa</taxon>
        <taxon>Arthropoda</taxon>
        <taxon>Crustacea</taxon>
        <taxon>Multicrustacea</taxon>
        <taxon>Hexanauplia</taxon>
        <taxon>Copepoda</taxon>
        <taxon>Siphonostomatoida</taxon>
        <taxon>Caligidae</taxon>
        <taxon>Caligus</taxon>
    </lineage>
</organism>
<proteinExistence type="evidence at transcript level"/>
<feature type="domain" description="U4/U6.U5 small nuclear ribonucleoprotein 27kDa protein" evidence="11">
    <location>
        <begin position="89"/>
        <end position="142"/>
    </location>
</feature>
<evidence type="ECO:0000256" key="1">
    <source>
        <dbReference type="ARBA" id="ARBA00003632"/>
    </source>
</evidence>
<gene>
    <name evidence="12" type="primary">SNUT3</name>
</gene>
<feature type="compositionally biased region" description="Basic residues" evidence="10">
    <location>
        <begin position="1"/>
        <end position="34"/>
    </location>
</feature>
<feature type="compositionally biased region" description="Basic and acidic residues" evidence="10">
    <location>
        <begin position="45"/>
        <end position="56"/>
    </location>
</feature>
<evidence type="ECO:0000256" key="5">
    <source>
        <dbReference type="ARBA" id="ARBA00014357"/>
    </source>
</evidence>
<protein>
    <recommendedName>
        <fullName evidence="5">U4/U6.U5 small nuclear ribonucleoprotein 27 kDa protein</fullName>
    </recommendedName>
    <alternativeName>
        <fullName evidence="9">U4/U6.U5 tri-snRNP-associated protein 3</fullName>
    </alternativeName>
</protein>
<evidence type="ECO:0000256" key="6">
    <source>
        <dbReference type="ARBA" id="ARBA00022664"/>
    </source>
</evidence>
<dbReference type="AlphaFoldDB" id="C1C306"/>
<dbReference type="PANTHER" id="PTHR31077:SF1">
    <property type="entry name" value="U4_U6.U5 SMALL NUCLEAR RIBONUCLEOPROTEIN 27 KDA PROTEIN"/>
    <property type="match status" value="1"/>
</dbReference>
<evidence type="ECO:0000259" key="11">
    <source>
        <dbReference type="Pfam" id="PF08648"/>
    </source>
</evidence>
<comment type="function">
    <text evidence="1">May play a role in mRNA splicing.</text>
</comment>
<comment type="similarity">
    <text evidence="3">Belongs to the SNUT3 family.</text>
</comment>
<dbReference type="GO" id="GO:0006397">
    <property type="term" value="P:mRNA processing"/>
    <property type="evidence" value="ECO:0007669"/>
    <property type="project" value="UniProtKB-KW"/>
</dbReference>
<evidence type="ECO:0000313" key="12">
    <source>
        <dbReference type="EMBL" id="ACO15659.1"/>
    </source>
</evidence>
<keyword evidence="8" id="KW-0539">Nucleus</keyword>
<comment type="subcellular location">
    <subcellularLocation>
        <location evidence="2">Nucleus</location>
    </subcellularLocation>
</comment>
<feature type="region of interest" description="Disordered" evidence="10">
    <location>
        <begin position="1"/>
        <end position="73"/>
    </location>
</feature>
<evidence type="ECO:0000256" key="3">
    <source>
        <dbReference type="ARBA" id="ARBA00008218"/>
    </source>
</evidence>
<evidence type="ECO:0000256" key="7">
    <source>
        <dbReference type="ARBA" id="ARBA00023187"/>
    </source>
</evidence>
<evidence type="ECO:0000256" key="4">
    <source>
        <dbReference type="ARBA" id="ARBA00011825"/>
    </source>
</evidence>
<dbReference type="Pfam" id="PF08648">
    <property type="entry name" value="SNRNP27"/>
    <property type="match status" value="1"/>
</dbReference>
<name>C1C306_CALCM</name>
<evidence type="ECO:0000256" key="2">
    <source>
        <dbReference type="ARBA" id="ARBA00004123"/>
    </source>
</evidence>